<sequence>MRIDPFQYYPQRGVVTTLSGNYQAKVNLPEARFETTLADSCVYLPAEGVEVLVIFINGDLNRPVITNRFPMPEEEGGPLVELAGSGAAVARVGDAVQVNIQTGQGTITSGSSKVTSG</sequence>
<name>A0A0J1FTH5_9FIRM</name>
<dbReference type="SUPFAM" id="SSF69255">
    <property type="entry name" value="gp5 N-terminal domain-like"/>
    <property type="match status" value="1"/>
</dbReference>
<dbReference type="RefSeq" id="WP_047809581.1">
    <property type="nucleotide sequence ID" value="NZ_LDZY01000005.1"/>
</dbReference>
<protein>
    <submittedName>
        <fullName evidence="1">Uncharacterized protein</fullName>
    </submittedName>
</protein>
<proteinExistence type="predicted"/>
<dbReference type="EMBL" id="LDZY01000005">
    <property type="protein sequence ID" value="KLU66298.1"/>
    <property type="molecule type" value="Genomic_DNA"/>
</dbReference>
<accession>A0A0J1FTH5</accession>
<dbReference type="Proteomes" id="UP000036356">
    <property type="component" value="Unassembled WGS sequence"/>
</dbReference>
<dbReference type="AlphaFoldDB" id="A0A0J1FTH5"/>
<keyword evidence="2" id="KW-1185">Reference proteome</keyword>
<evidence type="ECO:0000313" key="2">
    <source>
        <dbReference type="Proteomes" id="UP000036356"/>
    </source>
</evidence>
<reference evidence="1 2" key="1">
    <citation type="submission" date="2015-06" db="EMBL/GenBank/DDBJ databases">
        <title>Draft genome of the moderately acidophilic sulfate reducer Candidatus Desulfosporosinus acididurans strain M1.</title>
        <authorList>
            <person name="Poehlein A."/>
            <person name="Petzsch P."/>
            <person name="Johnson B.D."/>
            <person name="Schloemann M."/>
            <person name="Daniel R."/>
            <person name="Muehling M."/>
        </authorList>
    </citation>
    <scope>NUCLEOTIDE SEQUENCE [LARGE SCALE GENOMIC DNA]</scope>
    <source>
        <strain evidence="1 2">M1</strain>
    </source>
</reference>
<comment type="caution">
    <text evidence="1">The sequence shown here is derived from an EMBL/GenBank/DDBJ whole genome shotgun (WGS) entry which is preliminary data.</text>
</comment>
<evidence type="ECO:0000313" key="1">
    <source>
        <dbReference type="EMBL" id="KLU66298.1"/>
    </source>
</evidence>
<gene>
    <name evidence="1" type="ORF">DEAC_c16970</name>
</gene>
<dbReference type="STRING" id="476652.DEAC_c16970"/>
<dbReference type="PATRIC" id="fig|476652.3.peg.1754"/>
<organism evidence="1 2">
    <name type="scientific">Desulfosporosinus acididurans</name>
    <dbReference type="NCBI Taxonomy" id="476652"/>
    <lineage>
        <taxon>Bacteria</taxon>
        <taxon>Bacillati</taxon>
        <taxon>Bacillota</taxon>
        <taxon>Clostridia</taxon>
        <taxon>Eubacteriales</taxon>
        <taxon>Desulfitobacteriaceae</taxon>
        <taxon>Desulfosporosinus</taxon>
    </lineage>
</organism>